<comment type="subcellular location">
    <subcellularLocation>
        <location evidence="1">Cell envelope</location>
    </subcellularLocation>
    <subcellularLocation>
        <location evidence="2">Cell outer membrane</location>
    </subcellularLocation>
    <subcellularLocation>
        <location evidence="3">Secreted</location>
    </subcellularLocation>
</comment>
<keyword evidence="4" id="KW-0964">Secreted</keyword>
<comment type="caution">
    <text evidence="9">The sequence shown here is derived from an EMBL/GenBank/DDBJ whole genome shotgun (WGS) entry which is preliminary data.</text>
</comment>
<accession>A0ABT8R2T7</accession>
<reference evidence="9" key="1">
    <citation type="submission" date="2023-07" db="EMBL/GenBank/DDBJ databases">
        <title>The genome sequence of Rhodocytophaga aerolata KACC 12507.</title>
        <authorList>
            <person name="Zhang X."/>
        </authorList>
    </citation>
    <scope>NUCLEOTIDE SEQUENCE</scope>
    <source>
        <strain evidence="9">KACC 12507</strain>
    </source>
</reference>
<dbReference type="NCBIfam" id="TIGR04183">
    <property type="entry name" value="Por_Secre_tail"/>
    <property type="match status" value="1"/>
</dbReference>
<keyword evidence="10" id="KW-1185">Reference proteome</keyword>
<dbReference type="NCBIfam" id="TIGR01376">
    <property type="entry name" value="POMP_repeat"/>
    <property type="match status" value="1"/>
</dbReference>
<keyword evidence="7" id="KW-0998">Cell outer membrane</keyword>
<dbReference type="PANTHER" id="PTHR11319:SF35">
    <property type="entry name" value="OUTER MEMBRANE PROTEIN PMPC-RELATED"/>
    <property type="match status" value="1"/>
</dbReference>
<evidence type="ECO:0000256" key="3">
    <source>
        <dbReference type="ARBA" id="ARBA00004613"/>
    </source>
</evidence>
<dbReference type="RefSeq" id="WP_302037209.1">
    <property type="nucleotide sequence ID" value="NZ_JAUKPO010000004.1"/>
</dbReference>
<evidence type="ECO:0000256" key="2">
    <source>
        <dbReference type="ARBA" id="ARBA00004442"/>
    </source>
</evidence>
<dbReference type="PANTHER" id="PTHR11319">
    <property type="entry name" value="G PROTEIN-COUPLED RECEPTOR-RELATED"/>
    <property type="match status" value="1"/>
</dbReference>
<evidence type="ECO:0000313" key="9">
    <source>
        <dbReference type="EMBL" id="MDO1446403.1"/>
    </source>
</evidence>
<dbReference type="InterPro" id="IPR003368">
    <property type="entry name" value="POMP_repeat"/>
</dbReference>
<dbReference type="InterPro" id="IPR059226">
    <property type="entry name" value="Choice_anch_Q_dom"/>
</dbReference>
<dbReference type="InterPro" id="IPR011050">
    <property type="entry name" value="Pectin_lyase_fold/virulence"/>
</dbReference>
<dbReference type="Proteomes" id="UP001168528">
    <property type="component" value="Unassembled WGS sequence"/>
</dbReference>
<dbReference type="Pfam" id="PF18962">
    <property type="entry name" value="Por_Secre_tail"/>
    <property type="match status" value="1"/>
</dbReference>
<feature type="domain" description="Secretion system C-terminal sorting" evidence="8">
    <location>
        <begin position="838"/>
        <end position="910"/>
    </location>
</feature>
<proteinExistence type="predicted"/>
<evidence type="ECO:0000256" key="5">
    <source>
        <dbReference type="ARBA" id="ARBA00022729"/>
    </source>
</evidence>
<sequence>MSNKSTLFSHVWLLCAIGAFFLISPIKTKAAVIYVNGAAAGANTGTSWINAFTSLQSALAASEAGDQIWVAKGVYKPSLAVDIDGNGLSEEREATFQIKSGVKVYGGFAGGEATLTKRNWIVNPTILSGDIDNNDANADANFIAETTDQLMGNNAYHVIYTVNVDKSTVLDGFTITAGKAYAIGLPVESLHIRGGGWFNKMAAPLNSSSPSIANCVFQGNYAEREGGAWYTSGTAGVKSEAIFKDSKFIQNKSNRSGGAIYIGSFTKGSYKPQIINCQFVGNRTLKTGGAIFILGDTARIDSSSFINNAVTIITNVSDNGSGGAVYMFNSKASFYRTMFSNNKATGNANGPYENGGGGAVYMYSTKSGTEALGEANIKFVSCGFYNNITSDNPGAWGGAGLHINDEGKMNVSYKNCVFSGNHAQTDGGAVANYARQMNNGLPFTPFLRTNFTNCTFSNNTAGKNGGALYYDRIDLNAHEHTSLIENSILYGNTAGTSGPQVKFSGGGFFGPTIAYSLIEGGYNATVGINGGNNISGDPQFINAADVDGGDDIAGNSDDGLRVSNTSPVINAGNSAADSIVGITKDFAGEARVQGSNIDMGAYERASGFIPPSVKYFKLKEWKRPRPGCLSCPWAIRLQDKAIIFAHPKQAKGFLQNFEWKSDALLAVYADSAIVRGRIASQANPSIQFEVYLKLVKPSNWAAWAAQNRTYSALTPEAKKVAAQNYQQWTYWELSSQSRLIGRAAIEGTLKLSHAPITKTTGFQLGLGANDQDGDFGLNGEFVYAGVLSYRKNKQKVNGIGSLNADAFVCKEDCEFEIDSKAIAKYDFSDSESKQPYQVYPNPVHDKLTVEMEDTQEGMYTFTLYDLKGQRVQQVNAQLRKNYVSISTQSISPGIYRLEIRSPDGSLQYSKIARY</sequence>
<dbReference type="EMBL" id="JAUKPO010000004">
    <property type="protein sequence ID" value="MDO1446403.1"/>
    <property type="molecule type" value="Genomic_DNA"/>
</dbReference>
<evidence type="ECO:0000256" key="7">
    <source>
        <dbReference type="ARBA" id="ARBA00023237"/>
    </source>
</evidence>
<dbReference type="SUPFAM" id="SSF51126">
    <property type="entry name" value="Pectin lyase-like"/>
    <property type="match status" value="2"/>
</dbReference>
<evidence type="ECO:0000256" key="6">
    <source>
        <dbReference type="ARBA" id="ARBA00023136"/>
    </source>
</evidence>
<dbReference type="NCBIfam" id="NF041518">
    <property type="entry name" value="choice_anch_Q"/>
    <property type="match status" value="1"/>
</dbReference>
<evidence type="ECO:0000256" key="4">
    <source>
        <dbReference type="ARBA" id="ARBA00022525"/>
    </source>
</evidence>
<gene>
    <name evidence="9" type="ORF">Q0590_09095</name>
</gene>
<protein>
    <submittedName>
        <fullName evidence="9">T9SS type A sorting domain-containing protein</fullName>
    </submittedName>
</protein>
<dbReference type="InterPro" id="IPR026444">
    <property type="entry name" value="Secre_tail"/>
</dbReference>
<organism evidence="9 10">
    <name type="scientific">Rhodocytophaga aerolata</name>
    <dbReference type="NCBI Taxonomy" id="455078"/>
    <lineage>
        <taxon>Bacteria</taxon>
        <taxon>Pseudomonadati</taxon>
        <taxon>Bacteroidota</taxon>
        <taxon>Cytophagia</taxon>
        <taxon>Cytophagales</taxon>
        <taxon>Rhodocytophagaceae</taxon>
        <taxon>Rhodocytophaga</taxon>
    </lineage>
</organism>
<keyword evidence="6" id="KW-0472">Membrane</keyword>
<dbReference type="Pfam" id="PF02415">
    <property type="entry name" value="Chlam_PMP"/>
    <property type="match status" value="3"/>
</dbReference>
<evidence type="ECO:0000256" key="1">
    <source>
        <dbReference type="ARBA" id="ARBA00004196"/>
    </source>
</evidence>
<dbReference type="InterPro" id="IPR012334">
    <property type="entry name" value="Pectin_lyas_fold"/>
</dbReference>
<dbReference type="Gene3D" id="2.160.20.10">
    <property type="entry name" value="Single-stranded right-handed beta-helix, Pectin lyase-like"/>
    <property type="match status" value="1"/>
</dbReference>
<evidence type="ECO:0000259" key="8">
    <source>
        <dbReference type="Pfam" id="PF18962"/>
    </source>
</evidence>
<keyword evidence="5" id="KW-0732">Signal</keyword>
<name>A0ABT8R2T7_9BACT</name>
<evidence type="ECO:0000313" key="10">
    <source>
        <dbReference type="Proteomes" id="UP001168528"/>
    </source>
</evidence>